<organism evidence="1 2">
    <name type="scientific">Bradyrhizobium diazoefficiens</name>
    <dbReference type="NCBI Taxonomy" id="1355477"/>
    <lineage>
        <taxon>Bacteria</taxon>
        <taxon>Pseudomonadati</taxon>
        <taxon>Pseudomonadota</taxon>
        <taxon>Alphaproteobacteria</taxon>
        <taxon>Hyphomicrobiales</taxon>
        <taxon>Nitrobacteraceae</taxon>
        <taxon>Bradyrhizobium</taxon>
    </lineage>
</organism>
<reference evidence="1 2" key="1">
    <citation type="submission" date="2014-11" db="EMBL/GenBank/DDBJ databases">
        <title>Symbiosis island explosion on the genome of extra-slow-growing strains of soybean bradyrhizobia with massive insertion sequences.</title>
        <authorList>
            <person name="Iida T."/>
            <person name="Minamisawa K."/>
        </authorList>
    </citation>
    <scope>NUCLEOTIDE SEQUENCE [LARGE SCALE GENOMIC DNA]</scope>
    <source>
        <strain evidence="1 2">NK6</strain>
    </source>
</reference>
<dbReference type="Pfam" id="PF00805">
    <property type="entry name" value="Pentapeptide"/>
    <property type="match status" value="1"/>
</dbReference>
<name>A0A0E4FRQ8_9BRAD</name>
<dbReference type="EMBL" id="AP014685">
    <property type="protein sequence ID" value="BAR54703.1"/>
    <property type="molecule type" value="Genomic_DNA"/>
</dbReference>
<evidence type="ECO:0000313" key="2">
    <source>
        <dbReference type="Proteomes" id="UP000063308"/>
    </source>
</evidence>
<proteinExistence type="predicted"/>
<sequence>MKTLQIGRGAMTKTNMANADFVNADFVNADFVSADLAKAHFGDIPRQNPCAQCGAPIPKPDWIEPGEGRISYLWTCRACNYQFEAVAIFDEVAVTHTPLAA</sequence>
<dbReference type="AlphaFoldDB" id="A0A0E4FRQ8"/>
<gene>
    <name evidence="1" type="ORF">NK6_1519</name>
</gene>
<dbReference type="InterPro" id="IPR001646">
    <property type="entry name" value="5peptide_repeat"/>
</dbReference>
<dbReference type="Proteomes" id="UP000063308">
    <property type="component" value="Chromosome"/>
</dbReference>
<dbReference type="SUPFAM" id="SSF141571">
    <property type="entry name" value="Pentapeptide repeat-like"/>
    <property type="match status" value="1"/>
</dbReference>
<accession>A0A0E4FRQ8</accession>
<evidence type="ECO:0000313" key="1">
    <source>
        <dbReference type="EMBL" id="BAR54703.1"/>
    </source>
</evidence>
<protein>
    <submittedName>
        <fullName evidence="1">Uncharacterized protein</fullName>
    </submittedName>
</protein>
<dbReference type="Gene3D" id="2.160.20.80">
    <property type="entry name" value="E3 ubiquitin-protein ligase SopA"/>
    <property type="match status" value="1"/>
</dbReference>